<proteinExistence type="predicted"/>
<protein>
    <submittedName>
        <fullName evidence="2">Conidiation-13</fullName>
    </submittedName>
</protein>
<evidence type="ECO:0000313" key="3">
    <source>
        <dbReference type="Proteomes" id="UP000034112"/>
    </source>
</evidence>
<dbReference type="OrthoDB" id="2142213at2759"/>
<keyword evidence="1" id="KW-0732">Signal</keyword>
<organism evidence="2 3">
    <name type="scientific">Trichoderma harzianum</name>
    <name type="common">Hypocrea lixii</name>
    <dbReference type="NCBI Taxonomy" id="5544"/>
    <lineage>
        <taxon>Eukaryota</taxon>
        <taxon>Fungi</taxon>
        <taxon>Dikarya</taxon>
        <taxon>Ascomycota</taxon>
        <taxon>Pezizomycotina</taxon>
        <taxon>Sordariomycetes</taxon>
        <taxon>Hypocreomycetidae</taxon>
        <taxon>Hypocreales</taxon>
        <taxon>Hypocreaceae</taxon>
        <taxon>Trichoderma</taxon>
    </lineage>
</organism>
<sequence>MATNTNSKANFLQLLGLFSSGVLGQALNKPVLFTDGLSPHVDSVFFQHLTPTQSTWDQWGWGWIPQACLSVVQGTQFSPYDIEVYNVHYTDCASAVVMCRHNQAQMSIINMIDAFGRIPIHDRQWTQHILALPASSCSAGTGGAVTTFHGPCYIPSVFVHELTHTLDAYVNDQTGSTGSVHVYSTTSSYLNSVNQDSCVPDGYANTSPQEDYAQTSVLALYEKVNPGGLDPIGNWRCLVNAKNNLDSIIGQELTPGGSCNHRWADSAIVCMGPAASCASSKRGFSTRRGARVAGPKPEPANKKGDPLVSNLMPDLTSAVNVKIDDFSHLVSNHTASIEATIRINAWNKAAGKKTVPVPTA</sequence>
<name>A0A0F9ZNS5_TRIHA</name>
<dbReference type="Proteomes" id="UP000034112">
    <property type="component" value="Unassembled WGS sequence"/>
</dbReference>
<dbReference type="EMBL" id="JOKZ01000173">
    <property type="protein sequence ID" value="KKP01902.1"/>
    <property type="molecule type" value="Genomic_DNA"/>
</dbReference>
<dbReference type="AlphaFoldDB" id="A0A0F9ZNS5"/>
<accession>A0A0F9ZNS5</accession>
<evidence type="ECO:0000313" key="2">
    <source>
        <dbReference type="EMBL" id="KKP01902.1"/>
    </source>
</evidence>
<gene>
    <name evidence="2" type="ORF">THAR02_05978</name>
</gene>
<dbReference type="OMA" id="MSIINMI"/>
<comment type="caution">
    <text evidence="2">The sequence shown here is derived from an EMBL/GenBank/DDBJ whole genome shotgun (WGS) entry which is preliminary data.</text>
</comment>
<reference evidence="3" key="1">
    <citation type="journal article" date="2015" name="Genome Announc.">
        <title>Draft whole-genome sequence of the biocontrol agent Trichoderma harzianum T6776.</title>
        <authorList>
            <person name="Baroncelli R."/>
            <person name="Piaggeschi G."/>
            <person name="Fiorini L."/>
            <person name="Bertolini E."/>
            <person name="Zapparata A."/>
            <person name="Pe M.E."/>
            <person name="Sarrocco S."/>
            <person name="Vannacci G."/>
        </authorList>
    </citation>
    <scope>NUCLEOTIDE SEQUENCE [LARGE SCALE GENOMIC DNA]</scope>
    <source>
        <strain evidence="3">T6776</strain>
    </source>
</reference>
<dbReference type="SUPFAM" id="SSF55486">
    <property type="entry name" value="Metalloproteases ('zincins'), catalytic domain"/>
    <property type="match status" value="1"/>
</dbReference>
<feature type="signal peptide" evidence="1">
    <location>
        <begin position="1"/>
        <end position="24"/>
    </location>
</feature>
<feature type="chain" id="PRO_5002530913" evidence="1">
    <location>
        <begin position="25"/>
        <end position="360"/>
    </location>
</feature>
<evidence type="ECO:0000256" key="1">
    <source>
        <dbReference type="SAM" id="SignalP"/>
    </source>
</evidence>